<feature type="compositionally biased region" description="Basic residues" evidence="1">
    <location>
        <begin position="9"/>
        <end position="81"/>
    </location>
</feature>
<dbReference type="PANTHER" id="PTHR46656">
    <property type="entry name" value="PUTATIVE-RELATED"/>
    <property type="match status" value="1"/>
</dbReference>
<evidence type="ECO:0000313" key="3">
    <source>
        <dbReference type="EMBL" id="AEI45063.1"/>
    </source>
</evidence>
<gene>
    <name evidence="3" type="ordered locus">KNP414_06542</name>
</gene>
<dbReference type="InterPro" id="IPR001296">
    <property type="entry name" value="Glyco_trans_1"/>
</dbReference>
<reference evidence="4" key="1">
    <citation type="submission" date="2011-06" db="EMBL/GenBank/DDBJ databases">
        <title>Complete genome sequence of Paenibacillus mucilaginosus KNP414.</title>
        <authorList>
            <person name="Wang J."/>
            <person name="Hu S."/>
            <person name="Hu X."/>
            <person name="Zhang B."/>
            <person name="Dong D."/>
            <person name="Zhang S."/>
            <person name="Zhao K."/>
            <person name="Wu D."/>
        </authorList>
    </citation>
    <scope>NUCLEOTIDE SEQUENCE [LARGE SCALE GENOMIC DNA]</scope>
    <source>
        <strain evidence="4">KNP414</strain>
    </source>
</reference>
<keyword evidence="3" id="KW-0808">Transferase</keyword>
<sequence>MMLITAVKTVKKRKRRGKAASWKLKRGKGSTARRKKKLPGTPAKGKKRRRKRSLHARGRKGAGKRGRMRLRKRVKKRRRRIKHRIKHRIKRRIEPAPLQIAVQEEHPPAEAPAQTTEEVPQLLPGAALIGYARGEFGLGESLRLAAGAMETAGIPFGIIDYPLSGPSRDTSWVHKESTAMYRTNIFHVNADSMGPVWQFVSGRTKGRYNIGYWHWELPDLREADLQAFDYVDEVWTPTAFVQESVKKRSPVPVMRIPHGIHVPVQPEWGRAAFALPADRFLFMSMFDVHSSTRRKNPHAVISAFKEAFGPDDRNVGLVLKVKGRDSGIDDLHTLYPLLEGYRNIYLIERVLSRLEVNSLLNSVDCFVSLHRSEGFGLGLAEAMYLGKPVIGTNWSGNTDFMRPDNACPVDYRLVPVGESWGPYDAGQIWAEPDTRHAAAYMRELVSHPGYRARIAANGQQTIRSEFSPRSVGEQIRARLSELGLL</sequence>
<feature type="region of interest" description="Disordered" evidence="1">
    <location>
        <begin position="1"/>
        <end position="81"/>
    </location>
</feature>
<dbReference type="PANTHER" id="PTHR46656:SF3">
    <property type="entry name" value="PUTATIVE-RELATED"/>
    <property type="match status" value="1"/>
</dbReference>
<dbReference type="Proteomes" id="UP000006620">
    <property type="component" value="Chromosome"/>
</dbReference>
<accession>F8F738</accession>
<dbReference type="AlphaFoldDB" id="F8F738"/>
<dbReference type="PATRIC" id="fig|1036673.3.peg.6098"/>
<dbReference type="SUPFAM" id="SSF53756">
    <property type="entry name" value="UDP-Glycosyltransferase/glycogen phosphorylase"/>
    <property type="match status" value="1"/>
</dbReference>
<proteinExistence type="predicted"/>
<name>F8F738_PAEMK</name>
<organism evidence="3 4">
    <name type="scientific">Paenibacillus mucilaginosus (strain KNP414)</name>
    <dbReference type="NCBI Taxonomy" id="1036673"/>
    <lineage>
        <taxon>Bacteria</taxon>
        <taxon>Bacillati</taxon>
        <taxon>Bacillota</taxon>
        <taxon>Bacilli</taxon>
        <taxon>Bacillales</taxon>
        <taxon>Paenibacillaceae</taxon>
        <taxon>Paenibacillus</taxon>
    </lineage>
</organism>
<evidence type="ECO:0000313" key="4">
    <source>
        <dbReference type="Proteomes" id="UP000006620"/>
    </source>
</evidence>
<reference evidence="3 4" key="2">
    <citation type="journal article" date="2013" name="Genome Announc.">
        <title>Genome Sequence of Growth-Improving Paenibacillus mucilaginosus Strain KNP414.</title>
        <authorList>
            <person name="Lu J.J."/>
            <person name="Wang J.F."/>
            <person name="Hu X.F."/>
        </authorList>
    </citation>
    <scope>NUCLEOTIDE SEQUENCE [LARGE SCALE GENOMIC DNA]</scope>
    <source>
        <strain evidence="3 4">KNP414</strain>
    </source>
</reference>
<dbReference type="Gene3D" id="3.40.50.2000">
    <property type="entry name" value="Glycogen Phosphorylase B"/>
    <property type="match status" value="1"/>
</dbReference>
<dbReference type="EMBL" id="CP002869">
    <property type="protein sequence ID" value="AEI45063.1"/>
    <property type="molecule type" value="Genomic_DNA"/>
</dbReference>
<evidence type="ECO:0000256" key="1">
    <source>
        <dbReference type="SAM" id="MobiDB-lite"/>
    </source>
</evidence>
<dbReference type="GO" id="GO:0016757">
    <property type="term" value="F:glycosyltransferase activity"/>
    <property type="evidence" value="ECO:0007669"/>
    <property type="project" value="InterPro"/>
</dbReference>
<dbReference type="CDD" id="cd03801">
    <property type="entry name" value="GT4_PimA-like"/>
    <property type="match status" value="1"/>
</dbReference>
<dbReference type="Pfam" id="PF00534">
    <property type="entry name" value="Glycos_transf_1"/>
    <property type="match status" value="1"/>
</dbReference>
<evidence type="ECO:0000259" key="2">
    <source>
        <dbReference type="Pfam" id="PF00534"/>
    </source>
</evidence>
<protein>
    <submittedName>
        <fullName evidence="3">Glycosyl transferase group 1</fullName>
    </submittedName>
</protein>
<feature type="domain" description="Glycosyl transferase family 1" evidence="2">
    <location>
        <begin position="288"/>
        <end position="459"/>
    </location>
</feature>
<dbReference type="KEGG" id="pms:KNP414_06542"/>
<dbReference type="HOGENOM" id="CLU_036861_1_0_9"/>
<dbReference type="RefSeq" id="WP_013920207.1">
    <property type="nucleotide sequence ID" value="NC_015690.1"/>
</dbReference>